<dbReference type="Pfam" id="PF04051">
    <property type="entry name" value="TRAPP"/>
    <property type="match status" value="1"/>
</dbReference>
<comment type="similarity">
    <text evidence="1">Belongs to the TRAPP small subunits family. BET3 subfamily.</text>
</comment>
<dbReference type="CDD" id="cd14944">
    <property type="entry name" value="TRAPPC6A_Trs33"/>
    <property type="match status" value="1"/>
</dbReference>
<keyword evidence="4" id="KW-1185">Reference proteome</keyword>
<evidence type="ECO:0000313" key="4">
    <source>
        <dbReference type="Proteomes" id="UP001337655"/>
    </source>
</evidence>
<dbReference type="InterPro" id="IPR007194">
    <property type="entry name" value="TRAPP_component"/>
</dbReference>
<evidence type="ECO:0000256" key="2">
    <source>
        <dbReference type="SAM" id="MobiDB-lite"/>
    </source>
</evidence>
<dbReference type="GO" id="GO:0006888">
    <property type="term" value="P:endoplasmic reticulum to Golgi vesicle-mediated transport"/>
    <property type="evidence" value="ECO:0007669"/>
    <property type="project" value="TreeGrafter"/>
</dbReference>
<dbReference type="GeneID" id="89929892"/>
<feature type="region of interest" description="Disordered" evidence="2">
    <location>
        <begin position="56"/>
        <end position="108"/>
    </location>
</feature>
<dbReference type="PANTHER" id="PTHR12817:SF0">
    <property type="entry name" value="GEO08327P1"/>
    <property type="match status" value="1"/>
</dbReference>
<sequence>MSKTGPQQPIDTDDIQNPKFAASTLDFLLIELVPLVQRVTEQAEARAQALRDEYRRSQILSQPSDSASASDDGAKKATESDSKDAEKNGKVVARGEERPLTSLGIPATTPTTQEAMFARLDMLGYRVGQGLAERFSANTPRPQTPLDVIKFLCKDLWLVLFRKQIDNLKTNHRGIFVLTDNRFHPLSRMSIDRRAGPKAKEDGLARAQLYLFFPGGVIRGALSALGIDATVSAESTELPSATFQIKTKGAKA</sequence>
<dbReference type="Gene3D" id="3.30.1380.20">
    <property type="entry name" value="Trafficking protein particle complex subunit 3"/>
    <property type="match status" value="1"/>
</dbReference>
<evidence type="ECO:0000313" key="3">
    <source>
        <dbReference type="EMBL" id="KAK5166298.1"/>
    </source>
</evidence>
<dbReference type="RefSeq" id="XP_064656251.1">
    <property type="nucleotide sequence ID" value="XM_064805791.1"/>
</dbReference>
<evidence type="ECO:0000256" key="1">
    <source>
        <dbReference type="ARBA" id="ARBA00006218"/>
    </source>
</evidence>
<evidence type="ECO:0008006" key="5">
    <source>
        <dbReference type="Google" id="ProtNLM"/>
    </source>
</evidence>
<dbReference type="GO" id="GO:0005802">
    <property type="term" value="C:trans-Golgi network"/>
    <property type="evidence" value="ECO:0007669"/>
    <property type="project" value="TreeGrafter"/>
</dbReference>
<protein>
    <recommendedName>
        <fullName evidence="5">Trafficking protein particle complex subunit 6B</fullName>
    </recommendedName>
</protein>
<dbReference type="GO" id="GO:0005801">
    <property type="term" value="C:cis-Golgi network"/>
    <property type="evidence" value="ECO:0007669"/>
    <property type="project" value="TreeGrafter"/>
</dbReference>
<feature type="compositionally biased region" description="Basic and acidic residues" evidence="2">
    <location>
        <begin position="72"/>
        <end position="99"/>
    </location>
</feature>
<accession>A0AAV9P1U5</accession>
<dbReference type="PANTHER" id="PTHR12817">
    <property type="entry name" value="TRAFFICKING PROTEIN PARTICLE COMPLEX SUBUNIT 6B"/>
    <property type="match status" value="1"/>
</dbReference>
<dbReference type="GO" id="GO:0030008">
    <property type="term" value="C:TRAPP complex"/>
    <property type="evidence" value="ECO:0007669"/>
    <property type="project" value="TreeGrafter"/>
</dbReference>
<dbReference type="AlphaFoldDB" id="A0AAV9P1U5"/>
<dbReference type="SUPFAM" id="SSF111126">
    <property type="entry name" value="Ligand-binding domain in the NO signalling and Golgi transport"/>
    <property type="match status" value="1"/>
</dbReference>
<reference evidence="3 4" key="1">
    <citation type="submission" date="2023-08" db="EMBL/GenBank/DDBJ databases">
        <title>Black Yeasts Isolated from many extreme environments.</title>
        <authorList>
            <person name="Coleine C."/>
            <person name="Stajich J.E."/>
            <person name="Selbmann L."/>
        </authorList>
    </citation>
    <scope>NUCLEOTIDE SEQUENCE [LARGE SCALE GENOMIC DNA]</scope>
    <source>
        <strain evidence="3 4">CCFEE 5935</strain>
    </source>
</reference>
<dbReference type="InterPro" id="IPR037992">
    <property type="entry name" value="TRAPPC6/Trs33"/>
</dbReference>
<gene>
    <name evidence="3" type="ORF">LTR77_008559</name>
</gene>
<proteinExistence type="inferred from homology"/>
<name>A0AAV9P1U5_9PEZI</name>
<dbReference type="EMBL" id="JAVRRT010000014">
    <property type="protein sequence ID" value="KAK5166298.1"/>
    <property type="molecule type" value="Genomic_DNA"/>
</dbReference>
<organism evidence="3 4">
    <name type="scientific">Saxophila tyrrhenica</name>
    <dbReference type="NCBI Taxonomy" id="1690608"/>
    <lineage>
        <taxon>Eukaryota</taxon>
        <taxon>Fungi</taxon>
        <taxon>Dikarya</taxon>
        <taxon>Ascomycota</taxon>
        <taxon>Pezizomycotina</taxon>
        <taxon>Dothideomycetes</taxon>
        <taxon>Dothideomycetidae</taxon>
        <taxon>Mycosphaerellales</taxon>
        <taxon>Extremaceae</taxon>
        <taxon>Saxophila</taxon>
    </lineage>
</organism>
<comment type="caution">
    <text evidence="3">The sequence shown here is derived from an EMBL/GenBank/DDBJ whole genome shotgun (WGS) entry which is preliminary data.</text>
</comment>
<dbReference type="InterPro" id="IPR024096">
    <property type="entry name" value="NO_sig/Golgi_transp_ligand-bd"/>
</dbReference>
<dbReference type="Proteomes" id="UP001337655">
    <property type="component" value="Unassembled WGS sequence"/>
</dbReference>